<dbReference type="PANTHER" id="PTHR30383:SF5">
    <property type="entry name" value="SGNH HYDROLASE-TYPE ESTERASE DOMAIN-CONTAINING PROTEIN"/>
    <property type="match status" value="1"/>
</dbReference>
<feature type="domain" description="SGNH hydrolase-type esterase" evidence="1">
    <location>
        <begin position="71"/>
        <end position="239"/>
    </location>
</feature>
<accession>A0ABY2JF03</accession>
<gene>
    <name evidence="2" type="ORF">E3T28_02580</name>
</gene>
<evidence type="ECO:0000259" key="1">
    <source>
        <dbReference type="Pfam" id="PF13472"/>
    </source>
</evidence>
<dbReference type="CDD" id="cd00229">
    <property type="entry name" value="SGNH_hydrolase"/>
    <property type="match status" value="1"/>
</dbReference>
<reference evidence="2 3" key="1">
    <citation type="submission" date="2019-03" db="EMBL/GenBank/DDBJ databases">
        <title>Genomics of glacier-inhabiting Cryobacterium strains.</title>
        <authorList>
            <person name="Liu Q."/>
            <person name="Xin Y.-H."/>
        </authorList>
    </citation>
    <scope>NUCLEOTIDE SEQUENCE [LARGE SCALE GENOMIC DNA]</scope>
    <source>
        <strain evidence="2 3">TMT1-23-1</strain>
    </source>
</reference>
<name>A0ABY2JF03_9MICO</name>
<dbReference type="Gene3D" id="3.40.50.1110">
    <property type="entry name" value="SGNH hydrolase"/>
    <property type="match status" value="1"/>
</dbReference>
<protein>
    <submittedName>
        <fullName evidence="2">SGNH/GDSL hydrolase family protein</fullName>
    </submittedName>
</protein>
<dbReference type="SUPFAM" id="SSF52266">
    <property type="entry name" value="SGNH hydrolase"/>
    <property type="match status" value="1"/>
</dbReference>
<sequence length="251" mass="26713">MPPRPGRRSAAGIPTRRVPYRVVVLGLAALSVAALCLGALGLSGVFPFSPPAADSTVQVDRPDERPLRILFVGDSISYGLNAERQDLGFRPLMVDALSADGPIQEFHKNRAGATTRTVSRLVDVPENLDLAVVELGTNDVVHQTAPDEFARSYRALLRRLHTESPGVPLLCVGTWGSAGGADGSDAYNTLIDEECARQGGAFVSLYGLYPVEANRGPAGRDVFGGASDRFHPNDTGYRAIADLLLGRIAVH</sequence>
<comment type="caution">
    <text evidence="2">The sequence shown here is derived from an EMBL/GenBank/DDBJ whole genome shotgun (WGS) entry which is preliminary data.</text>
</comment>
<dbReference type="Proteomes" id="UP000297853">
    <property type="component" value="Unassembled WGS sequence"/>
</dbReference>
<evidence type="ECO:0000313" key="3">
    <source>
        <dbReference type="Proteomes" id="UP000297853"/>
    </source>
</evidence>
<dbReference type="InterPro" id="IPR013830">
    <property type="entry name" value="SGNH_hydro"/>
</dbReference>
<evidence type="ECO:0000313" key="2">
    <source>
        <dbReference type="EMBL" id="TFD04346.1"/>
    </source>
</evidence>
<dbReference type="InterPro" id="IPR036514">
    <property type="entry name" value="SGNH_hydro_sf"/>
</dbReference>
<dbReference type="GO" id="GO:0016787">
    <property type="term" value="F:hydrolase activity"/>
    <property type="evidence" value="ECO:0007669"/>
    <property type="project" value="UniProtKB-KW"/>
</dbReference>
<dbReference type="RefSeq" id="WP_134427665.1">
    <property type="nucleotide sequence ID" value="NZ_SOGQ01000013.1"/>
</dbReference>
<keyword evidence="3" id="KW-1185">Reference proteome</keyword>
<proteinExistence type="predicted"/>
<dbReference type="EMBL" id="SOGQ01000013">
    <property type="protein sequence ID" value="TFD04346.1"/>
    <property type="molecule type" value="Genomic_DNA"/>
</dbReference>
<dbReference type="PANTHER" id="PTHR30383">
    <property type="entry name" value="THIOESTERASE 1/PROTEASE 1/LYSOPHOSPHOLIPASE L1"/>
    <property type="match status" value="1"/>
</dbReference>
<keyword evidence="2" id="KW-0378">Hydrolase</keyword>
<dbReference type="InterPro" id="IPR051532">
    <property type="entry name" value="Ester_Hydrolysis_Enzymes"/>
</dbReference>
<organism evidence="2 3">
    <name type="scientific">Cryobacterium sinapicolor</name>
    <dbReference type="NCBI Taxonomy" id="1259236"/>
    <lineage>
        <taxon>Bacteria</taxon>
        <taxon>Bacillati</taxon>
        <taxon>Actinomycetota</taxon>
        <taxon>Actinomycetes</taxon>
        <taxon>Micrococcales</taxon>
        <taxon>Microbacteriaceae</taxon>
        <taxon>Cryobacterium</taxon>
    </lineage>
</organism>
<dbReference type="Pfam" id="PF13472">
    <property type="entry name" value="Lipase_GDSL_2"/>
    <property type="match status" value="1"/>
</dbReference>